<accession>A0ABQ9JB07</accession>
<organism evidence="1 2">
    <name type="scientific">Molorchus minor</name>
    <dbReference type="NCBI Taxonomy" id="1323400"/>
    <lineage>
        <taxon>Eukaryota</taxon>
        <taxon>Metazoa</taxon>
        <taxon>Ecdysozoa</taxon>
        <taxon>Arthropoda</taxon>
        <taxon>Hexapoda</taxon>
        <taxon>Insecta</taxon>
        <taxon>Pterygota</taxon>
        <taxon>Neoptera</taxon>
        <taxon>Endopterygota</taxon>
        <taxon>Coleoptera</taxon>
        <taxon>Polyphaga</taxon>
        <taxon>Cucujiformia</taxon>
        <taxon>Chrysomeloidea</taxon>
        <taxon>Cerambycidae</taxon>
        <taxon>Lamiinae</taxon>
        <taxon>Monochamini</taxon>
        <taxon>Molorchus</taxon>
    </lineage>
</organism>
<gene>
    <name evidence="1" type="ORF">NQ317_015737</name>
</gene>
<comment type="caution">
    <text evidence="1">The sequence shown here is derived from an EMBL/GenBank/DDBJ whole genome shotgun (WGS) entry which is preliminary data.</text>
</comment>
<sequence length="83" mass="9554">MYLGLPDPSSYTKHCLRRISATAPSRRLEKFEGVSTVAEGYLEESLELKNNTARFVFYLTIRRGRHLKICINLTGSTCRFNVR</sequence>
<protein>
    <submittedName>
        <fullName evidence="1">Uncharacterized protein</fullName>
    </submittedName>
</protein>
<dbReference type="EMBL" id="JAPWTJ010000834">
    <property type="protein sequence ID" value="KAJ8975370.1"/>
    <property type="molecule type" value="Genomic_DNA"/>
</dbReference>
<dbReference type="Proteomes" id="UP001162164">
    <property type="component" value="Unassembled WGS sequence"/>
</dbReference>
<evidence type="ECO:0000313" key="2">
    <source>
        <dbReference type="Proteomes" id="UP001162164"/>
    </source>
</evidence>
<reference evidence="1" key="1">
    <citation type="journal article" date="2023" name="Insect Mol. Biol.">
        <title>Genome sequencing provides insights into the evolution of gene families encoding plant cell wall-degrading enzymes in longhorned beetles.</title>
        <authorList>
            <person name="Shin N.R."/>
            <person name="Okamura Y."/>
            <person name="Kirsch R."/>
            <person name="Pauchet Y."/>
        </authorList>
    </citation>
    <scope>NUCLEOTIDE SEQUENCE</scope>
    <source>
        <strain evidence="1">MMC_N1</strain>
    </source>
</reference>
<keyword evidence="2" id="KW-1185">Reference proteome</keyword>
<name>A0ABQ9JB07_9CUCU</name>
<proteinExistence type="predicted"/>
<evidence type="ECO:0000313" key="1">
    <source>
        <dbReference type="EMBL" id="KAJ8975370.1"/>
    </source>
</evidence>